<dbReference type="GO" id="GO:0006979">
    <property type="term" value="P:response to oxidative stress"/>
    <property type="evidence" value="ECO:0007669"/>
    <property type="project" value="UniProtKB-UniRule"/>
</dbReference>
<evidence type="ECO:0000256" key="12">
    <source>
        <dbReference type="PIRSR" id="PIRSR600823-2"/>
    </source>
</evidence>
<comment type="cofactor">
    <cofactor evidence="13 16">
        <name>Ca(2+)</name>
        <dbReference type="ChEBI" id="CHEBI:29108"/>
    </cofactor>
    <text evidence="13 16">Binds 2 calcium ions per subunit.</text>
</comment>
<keyword evidence="8 16" id="KW-0408">Iron</keyword>
<dbReference type="Proteomes" id="UP001177140">
    <property type="component" value="Unassembled WGS sequence"/>
</dbReference>
<feature type="chain" id="PRO_5041488827" description="Peroxidase" evidence="16">
    <location>
        <begin position="26"/>
        <end position="312"/>
    </location>
</feature>
<dbReference type="PANTHER" id="PTHR31517:SF84">
    <property type="entry name" value="PEROXIDASE"/>
    <property type="match status" value="1"/>
</dbReference>
<dbReference type="PANTHER" id="PTHR31517">
    <property type="match status" value="1"/>
</dbReference>
<feature type="binding site" evidence="12">
    <location>
        <position position="166"/>
    </location>
    <ligand>
        <name>substrate</name>
    </ligand>
</feature>
<proteinExistence type="inferred from homology"/>
<feature type="disulfide bond" evidence="15">
    <location>
        <begin position="123"/>
        <end position="307"/>
    </location>
</feature>
<gene>
    <name evidence="18" type="ORF">MKW94_009905</name>
</gene>
<keyword evidence="13 16" id="KW-0106">Calcium</keyword>
<evidence type="ECO:0000256" key="3">
    <source>
        <dbReference type="ARBA" id="ARBA00012313"/>
    </source>
</evidence>
<dbReference type="GO" id="GO:0140825">
    <property type="term" value="F:lactoperoxidase activity"/>
    <property type="evidence" value="ECO:0007669"/>
    <property type="project" value="UniProtKB-EC"/>
</dbReference>
<comment type="similarity">
    <text evidence="16">Belongs to the peroxidase family. Classical plant (class III) peroxidase subfamily.</text>
</comment>
<feature type="disulfide bond" evidence="15">
    <location>
        <begin position="38"/>
        <end position="117"/>
    </location>
</feature>
<evidence type="ECO:0000256" key="8">
    <source>
        <dbReference type="ARBA" id="ARBA00023004"/>
    </source>
</evidence>
<dbReference type="FunFam" id="1.10.520.10:FF:000008">
    <property type="entry name" value="Peroxidase"/>
    <property type="match status" value="1"/>
</dbReference>
<keyword evidence="10 16" id="KW-0376">Hydrogen peroxide</keyword>
<feature type="binding site" evidence="13">
    <location>
        <position position="77"/>
    </location>
    <ligand>
        <name>Ca(2+)</name>
        <dbReference type="ChEBI" id="CHEBI:29108"/>
        <label>1</label>
    </ligand>
</feature>
<dbReference type="SUPFAM" id="SSF48113">
    <property type="entry name" value="Heme-dependent peroxidases"/>
    <property type="match status" value="1"/>
</dbReference>
<protein>
    <recommendedName>
        <fullName evidence="3 16">Peroxidase</fullName>
        <ecNumber evidence="3 16">1.11.1.7</ecNumber>
    </recommendedName>
</protein>
<feature type="binding site" evidence="13">
    <location>
        <position position="73"/>
    </location>
    <ligand>
        <name>Ca(2+)</name>
        <dbReference type="ChEBI" id="CHEBI:29108"/>
        <label>1</label>
    </ligand>
</feature>
<comment type="caution">
    <text evidence="18">The sequence shown here is derived from an EMBL/GenBank/DDBJ whole genome shotgun (WGS) entry which is preliminary data.</text>
</comment>
<dbReference type="GO" id="GO:0042744">
    <property type="term" value="P:hydrogen peroxide catabolic process"/>
    <property type="evidence" value="ECO:0007669"/>
    <property type="project" value="UniProtKB-KW"/>
</dbReference>
<feature type="binding site" evidence="13">
    <location>
        <position position="234"/>
    </location>
    <ligand>
        <name>Ca(2+)</name>
        <dbReference type="ChEBI" id="CHEBI:29108"/>
        <label>2</label>
    </ligand>
</feature>
<feature type="binding site" evidence="13">
    <location>
        <position position="75"/>
    </location>
    <ligand>
        <name>Ca(2+)</name>
        <dbReference type="ChEBI" id="CHEBI:29108"/>
        <label>1</label>
    </ligand>
</feature>
<evidence type="ECO:0000256" key="4">
    <source>
        <dbReference type="ARBA" id="ARBA00022559"/>
    </source>
</evidence>
<dbReference type="PRINTS" id="PR00461">
    <property type="entry name" value="PLPEROXIDASE"/>
</dbReference>
<keyword evidence="16" id="KW-0964">Secreted</keyword>
<feature type="binding site" evidence="13">
    <location>
        <position position="197"/>
    </location>
    <ligand>
        <name>Ca(2+)</name>
        <dbReference type="ChEBI" id="CHEBI:29108"/>
        <label>2</label>
    </ligand>
</feature>
<evidence type="ECO:0000256" key="1">
    <source>
        <dbReference type="ARBA" id="ARBA00000189"/>
    </source>
</evidence>
<feature type="binding site" evidence="13">
    <location>
        <position position="239"/>
    </location>
    <ligand>
        <name>Ca(2+)</name>
        <dbReference type="ChEBI" id="CHEBI:29108"/>
        <label>2</label>
    </ligand>
</feature>
<dbReference type="Gene3D" id="1.10.520.10">
    <property type="match status" value="1"/>
</dbReference>
<dbReference type="EMBL" id="JAJJMA010004022">
    <property type="protein sequence ID" value="MCL7021729.1"/>
    <property type="molecule type" value="Genomic_DNA"/>
</dbReference>
<dbReference type="InterPro" id="IPR010255">
    <property type="entry name" value="Haem_peroxidase_sf"/>
</dbReference>
<dbReference type="Pfam" id="PF00141">
    <property type="entry name" value="peroxidase"/>
    <property type="match status" value="1"/>
</dbReference>
<keyword evidence="16" id="KW-0732">Signal</keyword>
<keyword evidence="9 15" id="KW-1015">Disulfide bond</keyword>
<evidence type="ECO:0000256" key="5">
    <source>
        <dbReference type="ARBA" id="ARBA00022617"/>
    </source>
</evidence>
<dbReference type="GO" id="GO:0005576">
    <property type="term" value="C:extracellular region"/>
    <property type="evidence" value="ECO:0007669"/>
    <property type="project" value="UniProtKB-SubCell"/>
</dbReference>
<dbReference type="FunFam" id="1.10.420.10:FF:000001">
    <property type="entry name" value="Peroxidase"/>
    <property type="match status" value="1"/>
</dbReference>
<keyword evidence="19" id="KW-1185">Reference proteome</keyword>
<evidence type="ECO:0000313" key="19">
    <source>
        <dbReference type="Proteomes" id="UP001177140"/>
    </source>
</evidence>
<dbReference type="PROSITE" id="PS50873">
    <property type="entry name" value="PEROXIDASE_4"/>
    <property type="match status" value="1"/>
</dbReference>
<dbReference type="GO" id="GO:0020037">
    <property type="term" value="F:heme binding"/>
    <property type="evidence" value="ECO:0007669"/>
    <property type="project" value="UniProtKB-UniRule"/>
</dbReference>
<comment type="catalytic activity">
    <reaction evidence="1 16">
        <text>2 a phenolic donor + H2O2 = 2 a phenolic radical donor + 2 H2O</text>
        <dbReference type="Rhea" id="RHEA:56136"/>
        <dbReference type="ChEBI" id="CHEBI:15377"/>
        <dbReference type="ChEBI" id="CHEBI:16240"/>
        <dbReference type="ChEBI" id="CHEBI:139520"/>
        <dbReference type="ChEBI" id="CHEBI:139521"/>
        <dbReference type="EC" id="1.11.1.7"/>
    </reaction>
</comment>
<dbReference type="InterPro" id="IPR033905">
    <property type="entry name" value="Secretory_peroxidase"/>
</dbReference>
<evidence type="ECO:0000256" key="7">
    <source>
        <dbReference type="ARBA" id="ARBA00023002"/>
    </source>
</evidence>
<keyword evidence="6 13" id="KW-0479">Metal-binding</keyword>
<reference evidence="18" key="1">
    <citation type="submission" date="2022-03" db="EMBL/GenBank/DDBJ databases">
        <title>A functionally conserved STORR gene fusion in Papaver species that diverged 16.8 million years ago.</title>
        <authorList>
            <person name="Catania T."/>
        </authorList>
    </citation>
    <scope>NUCLEOTIDE SEQUENCE</scope>
    <source>
        <strain evidence="18">S-191538</strain>
    </source>
</reference>
<evidence type="ECO:0000256" key="11">
    <source>
        <dbReference type="PIRSR" id="PIRSR600823-1"/>
    </source>
</evidence>
<keyword evidence="7 16" id="KW-0560">Oxidoreductase</keyword>
<sequence>MNTMIKVLSVLCFLVLNFSILGVSANHGLRHNYYYKTCPLAEAIIANMMKDIVSKDSRVPPRLIRMHFHDCFVRGCDASVLLNSTPNNKAEKDAGPNLSLAAFDVIDKIKGVLEYHCPGVVSCSDILTYATRESVHLSGKFPRYGIRGGRKDGRVSLEADALTQLPHPFADVNQLIQGFAQKGLTAEEMVTLSGKATYSRNTGKPDPTLDFNLAATLRKECKSDNSIVVMDRFTPGITDNKYYHGLLQNKGLFTSDQTLLTNFVTKKEVLQNAYQPSVWAEKFIHAMVKMGEIEVLTGKHGEIRKKCSSVNH</sequence>
<dbReference type="AlphaFoldDB" id="A0AA41RKB5"/>
<feature type="binding site" evidence="13">
    <location>
        <position position="79"/>
    </location>
    <ligand>
        <name>Ca(2+)</name>
        <dbReference type="ChEBI" id="CHEBI:29108"/>
        <label>1</label>
    </ligand>
</feature>
<keyword evidence="5 16" id="KW-0349">Heme</keyword>
<keyword evidence="4 16" id="KW-0575">Peroxidase</keyword>
<feature type="binding site" evidence="13">
    <location>
        <position position="231"/>
    </location>
    <ligand>
        <name>Ca(2+)</name>
        <dbReference type="ChEBI" id="CHEBI:29108"/>
        <label>2</label>
    </ligand>
</feature>
<evidence type="ECO:0000256" key="9">
    <source>
        <dbReference type="ARBA" id="ARBA00023157"/>
    </source>
</evidence>
<dbReference type="CDD" id="cd00693">
    <property type="entry name" value="secretory_peroxidase"/>
    <property type="match status" value="1"/>
</dbReference>
<evidence type="ECO:0000313" key="18">
    <source>
        <dbReference type="EMBL" id="MCL7021729.1"/>
    </source>
</evidence>
<feature type="disulfide bond" evidence="15">
    <location>
        <begin position="71"/>
        <end position="76"/>
    </location>
</feature>
<dbReference type="PRINTS" id="PR00458">
    <property type="entry name" value="PEROXIDASE"/>
</dbReference>
<feature type="signal peptide" evidence="16">
    <location>
        <begin position="1"/>
        <end position="25"/>
    </location>
</feature>
<name>A0AA41RKB5_PAPNU</name>
<evidence type="ECO:0000256" key="2">
    <source>
        <dbReference type="ARBA" id="ARBA00002322"/>
    </source>
</evidence>
<evidence type="ECO:0000256" key="6">
    <source>
        <dbReference type="ARBA" id="ARBA00022723"/>
    </source>
</evidence>
<feature type="binding site" evidence="13">
    <location>
        <position position="70"/>
    </location>
    <ligand>
        <name>Ca(2+)</name>
        <dbReference type="ChEBI" id="CHEBI:29108"/>
        <label>1</label>
    </ligand>
</feature>
<comment type="cofactor">
    <cofactor evidence="16">
        <name>heme b</name>
        <dbReference type="ChEBI" id="CHEBI:60344"/>
    </cofactor>
    <text evidence="16">Binds 1 heme b (iron(II)-protoporphyrin IX) group per subunit.</text>
</comment>
<evidence type="ECO:0000256" key="13">
    <source>
        <dbReference type="PIRSR" id="PIRSR600823-3"/>
    </source>
</evidence>
<organism evidence="18 19">
    <name type="scientific">Papaver nudicaule</name>
    <name type="common">Iceland poppy</name>
    <dbReference type="NCBI Taxonomy" id="74823"/>
    <lineage>
        <taxon>Eukaryota</taxon>
        <taxon>Viridiplantae</taxon>
        <taxon>Streptophyta</taxon>
        <taxon>Embryophyta</taxon>
        <taxon>Tracheophyta</taxon>
        <taxon>Spermatophyta</taxon>
        <taxon>Magnoliopsida</taxon>
        <taxon>Ranunculales</taxon>
        <taxon>Papaveraceae</taxon>
        <taxon>Papaveroideae</taxon>
        <taxon>Papaver</taxon>
    </lineage>
</organism>
<evidence type="ECO:0000256" key="10">
    <source>
        <dbReference type="ARBA" id="ARBA00023324"/>
    </source>
</evidence>
<feature type="active site" description="Proton acceptor" evidence="11">
    <location>
        <position position="69"/>
    </location>
</feature>
<feature type="domain" description="Plant heme peroxidase family profile" evidence="17">
    <location>
        <begin position="28"/>
        <end position="311"/>
    </location>
</feature>
<dbReference type="Gene3D" id="1.10.420.10">
    <property type="entry name" value="Peroxidase, domain 2"/>
    <property type="match status" value="1"/>
</dbReference>
<feature type="binding site" evidence="13">
    <location>
        <position position="91"/>
    </location>
    <ligand>
        <name>Ca(2+)</name>
        <dbReference type="ChEBI" id="CHEBI:29108"/>
        <label>1</label>
    </ligand>
</feature>
<dbReference type="InterPro" id="IPR000823">
    <property type="entry name" value="Peroxidase_pln"/>
</dbReference>
<comment type="subcellular location">
    <subcellularLocation>
        <location evidence="16">Secreted</location>
    </subcellularLocation>
</comment>
<evidence type="ECO:0000256" key="15">
    <source>
        <dbReference type="PIRSR" id="PIRSR600823-5"/>
    </source>
</evidence>
<comment type="function">
    <text evidence="2">Removal of H(2)O(2), oxidation of toxic reductants, biosynthesis and degradation of lignin, suberization, auxin catabolism, response to environmental stresses such as wounding, pathogen attack and oxidative stress. These functions might be dependent on each isozyme/isoform in each plant tissue.</text>
</comment>
<dbReference type="EC" id="1.11.1.7" evidence="3 16"/>
<evidence type="ECO:0000256" key="14">
    <source>
        <dbReference type="PIRSR" id="PIRSR600823-4"/>
    </source>
</evidence>
<evidence type="ECO:0000256" key="16">
    <source>
        <dbReference type="RuleBase" id="RU362060"/>
    </source>
</evidence>
<accession>A0AA41RKB5</accession>
<evidence type="ECO:0000259" key="17">
    <source>
        <dbReference type="PROSITE" id="PS50873"/>
    </source>
</evidence>
<dbReference type="InterPro" id="IPR002016">
    <property type="entry name" value="Haem_peroxidase"/>
</dbReference>
<dbReference type="GO" id="GO:0046872">
    <property type="term" value="F:metal ion binding"/>
    <property type="evidence" value="ECO:0007669"/>
    <property type="project" value="UniProtKB-UniRule"/>
</dbReference>
<feature type="site" description="Transition state stabilizer" evidence="14">
    <location>
        <position position="65"/>
    </location>
</feature>